<dbReference type="Pfam" id="PF06686">
    <property type="entry name" value="SpoIIIAC"/>
    <property type="match status" value="1"/>
</dbReference>
<dbReference type="EMBL" id="HG917868">
    <property type="protein sequence ID" value="CDM68621.1"/>
    <property type="molecule type" value="Genomic_DNA"/>
</dbReference>
<evidence type="ECO:0000313" key="3">
    <source>
        <dbReference type="Proteomes" id="UP000019426"/>
    </source>
</evidence>
<dbReference type="NCBIfam" id="TIGR02848">
    <property type="entry name" value="spore_III_AC"/>
    <property type="match status" value="1"/>
</dbReference>
<dbReference type="HOGENOM" id="CLU_194471_1_0_9"/>
<dbReference type="PATRIC" id="fig|1216932.3.peg.1455"/>
<evidence type="ECO:0000313" key="2">
    <source>
        <dbReference type="EMBL" id="CDM68621.1"/>
    </source>
</evidence>
<dbReference type="InterPro" id="IPR025664">
    <property type="entry name" value="Spore_III_AC/AD"/>
</dbReference>
<protein>
    <submittedName>
        <fullName evidence="2">Putative membrane protein</fullName>
    </submittedName>
</protein>
<evidence type="ECO:0000256" key="1">
    <source>
        <dbReference type="SAM" id="Phobius"/>
    </source>
</evidence>
<keyword evidence="1" id="KW-0812">Transmembrane</keyword>
<accession>W6RVB3</accession>
<dbReference type="KEGG" id="clt:CM240_1462"/>
<organism evidence="2 3">
    <name type="scientific">Clostridium bornimense</name>
    <dbReference type="NCBI Taxonomy" id="1216932"/>
    <lineage>
        <taxon>Bacteria</taxon>
        <taxon>Bacillati</taxon>
        <taxon>Bacillota</taxon>
        <taxon>Clostridia</taxon>
        <taxon>Eubacteriales</taxon>
        <taxon>Clostridiaceae</taxon>
        <taxon>Clostridium</taxon>
    </lineage>
</organism>
<reference evidence="2 3" key="1">
    <citation type="submission" date="2013-11" db="EMBL/GenBank/DDBJ databases">
        <title>Complete genome sequence of Clostridum sp. M2/40.</title>
        <authorList>
            <person name="Wibberg D."/>
            <person name="Puehler A."/>
            <person name="Schlueter A."/>
        </authorList>
    </citation>
    <scope>NUCLEOTIDE SEQUENCE [LARGE SCALE GENOMIC DNA]</scope>
    <source>
        <strain evidence="3">M2/40</strain>
    </source>
</reference>
<dbReference type="STRING" id="1216932.CM240_1462"/>
<keyword evidence="1" id="KW-1133">Transmembrane helix</keyword>
<keyword evidence="1" id="KW-0472">Membrane</keyword>
<name>W6RVB3_9CLOT</name>
<gene>
    <name evidence="2" type="ORF">CM240_1462</name>
</gene>
<keyword evidence="3" id="KW-1185">Reference proteome</keyword>
<proteinExistence type="predicted"/>
<dbReference type="Proteomes" id="UP000019426">
    <property type="component" value="Chromosome M2/40_rep1"/>
</dbReference>
<sequence length="64" mass="7125">MELVLVFKIIGIGIITIVSDRLLKAANKDDFATLANIAGITIILFMVIEQVFKLLTTVRTMFNL</sequence>
<dbReference type="RefSeq" id="WP_044037832.1">
    <property type="nucleotide sequence ID" value="NZ_HG917868.1"/>
</dbReference>
<feature type="transmembrane region" description="Helical" evidence="1">
    <location>
        <begin position="35"/>
        <end position="55"/>
    </location>
</feature>
<dbReference type="AlphaFoldDB" id="W6RVB3"/>
<dbReference type="InterPro" id="IPR009570">
    <property type="entry name" value="Spore_III_AC"/>
</dbReference>
<feature type="transmembrane region" description="Helical" evidence="1">
    <location>
        <begin position="6"/>
        <end position="23"/>
    </location>
</feature>